<protein>
    <recommendedName>
        <fullName evidence="2">Putative gamma-glutamylcyclotransferase</fullName>
    </recommendedName>
</protein>
<sequence length="130" mass="14179">MDVFVYGTLTHPERVASVVSAHEFLGEATLHGLHRVDGRYPTLAPGGTVSGRVLRTKEIEALDAYEGVETGLYVRVSVPRDAPESDAAVAVYVGDPDSLGADTEWPGRGSFPERVRRFVRENGVVLRSRE</sequence>
<dbReference type="RefSeq" id="WP_254269277.1">
    <property type="nucleotide sequence ID" value="NZ_CP100400.1"/>
</dbReference>
<dbReference type="InterPro" id="IPR045038">
    <property type="entry name" value="AIG2-like"/>
</dbReference>
<evidence type="ECO:0000313" key="4">
    <source>
        <dbReference type="EMBL" id="MFC4825017.1"/>
    </source>
</evidence>
<evidence type="ECO:0000256" key="2">
    <source>
        <dbReference type="ARBA" id="ARBA00030602"/>
    </source>
</evidence>
<dbReference type="Gene3D" id="3.10.490.10">
    <property type="entry name" value="Gamma-glutamyl cyclotransferase-like"/>
    <property type="match status" value="1"/>
</dbReference>
<accession>A0ABD5Q2P5</accession>
<gene>
    <name evidence="4" type="ORF">ACFO9K_12180</name>
</gene>
<comment type="caution">
    <text evidence="4">The sequence shown here is derived from an EMBL/GenBank/DDBJ whole genome shotgun (WGS) entry which is preliminary data.</text>
</comment>
<dbReference type="Pfam" id="PF06094">
    <property type="entry name" value="GGACT"/>
    <property type="match status" value="1"/>
</dbReference>
<dbReference type="InterPro" id="IPR013024">
    <property type="entry name" value="GGCT-like"/>
</dbReference>
<name>A0ABD5Q2P5_9EURY</name>
<reference evidence="4 5" key="1">
    <citation type="journal article" date="2019" name="Int. J. Syst. Evol. Microbiol.">
        <title>The Global Catalogue of Microorganisms (GCM) 10K type strain sequencing project: providing services to taxonomists for standard genome sequencing and annotation.</title>
        <authorList>
            <consortium name="The Broad Institute Genomics Platform"/>
            <consortium name="The Broad Institute Genome Sequencing Center for Infectious Disease"/>
            <person name="Wu L."/>
            <person name="Ma J."/>
        </authorList>
    </citation>
    <scope>NUCLEOTIDE SEQUENCE [LARGE SCALE GENOMIC DNA]</scope>
    <source>
        <strain evidence="4 5">XZYJ18</strain>
    </source>
</reference>
<dbReference type="CDD" id="cd06661">
    <property type="entry name" value="GGCT_like"/>
    <property type="match status" value="1"/>
</dbReference>
<dbReference type="InterPro" id="IPR009288">
    <property type="entry name" value="AIG2-like_dom"/>
</dbReference>
<feature type="domain" description="Gamma-glutamylcyclotransferase AIG2-like" evidence="3">
    <location>
        <begin position="3"/>
        <end position="96"/>
    </location>
</feature>
<dbReference type="PANTHER" id="PTHR31544:SF2">
    <property type="entry name" value="AIG2-LIKE PROTEIN D"/>
    <property type="match status" value="1"/>
</dbReference>
<dbReference type="GeneID" id="73044281"/>
<dbReference type="PANTHER" id="PTHR31544">
    <property type="entry name" value="AIG2-LIKE PROTEIN D"/>
    <property type="match status" value="1"/>
</dbReference>
<keyword evidence="5" id="KW-1185">Reference proteome</keyword>
<keyword evidence="1" id="KW-0808">Transferase</keyword>
<evidence type="ECO:0000259" key="3">
    <source>
        <dbReference type="Pfam" id="PF06094"/>
    </source>
</evidence>
<dbReference type="GO" id="GO:0016740">
    <property type="term" value="F:transferase activity"/>
    <property type="evidence" value="ECO:0007669"/>
    <property type="project" value="UniProtKB-KW"/>
</dbReference>
<organism evidence="4 5">
    <name type="scientific">Halorussus aquaticus</name>
    <dbReference type="NCBI Taxonomy" id="2953748"/>
    <lineage>
        <taxon>Archaea</taxon>
        <taxon>Methanobacteriati</taxon>
        <taxon>Methanobacteriota</taxon>
        <taxon>Stenosarchaea group</taxon>
        <taxon>Halobacteria</taxon>
        <taxon>Halobacteriales</taxon>
        <taxon>Haladaptataceae</taxon>
        <taxon>Halorussus</taxon>
    </lineage>
</organism>
<dbReference type="InterPro" id="IPR036568">
    <property type="entry name" value="GGCT-like_sf"/>
</dbReference>
<dbReference type="SUPFAM" id="SSF110857">
    <property type="entry name" value="Gamma-glutamyl cyclotransferase-like"/>
    <property type="match status" value="1"/>
</dbReference>
<proteinExistence type="predicted"/>
<dbReference type="EMBL" id="JBHSHT010000001">
    <property type="protein sequence ID" value="MFC4825017.1"/>
    <property type="molecule type" value="Genomic_DNA"/>
</dbReference>
<dbReference type="AlphaFoldDB" id="A0ABD5Q2P5"/>
<evidence type="ECO:0000313" key="5">
    <source>
        <dbReference type="Proteomes" id="UP001595945"/>
    </source>
</evidence>
<dbReference type="Proteomes" id="UP001595945">
    <property type="component" value="Unassembled WGS sequence"/>
</dbReference>
<evidence type="ECO:0000256" key="1">
    <source>
        <dbReference type="ARBA" id="ARBA00022679"/>
    </source>
</evidence>